<feature type="compositionally biased region" description="Basic and acidic residues" evidence="1">
    <location>
        <begin position="1"/>
        <end position="13"/>
    </location>
</feature>
<comment type="caution">
    <text evidence="2">The sequence shown here is derived from an EMBL/GenBank/DDBJ whole genome shotgun (WGS) entry which is preliminary data.</text>
</comment>
<accession>A0AAE0YDG8</accession>
<feature type="region of interest" description="Disordered" evidence="1">
    <location>
        <begin position="1"/>
        <end position="44"/>
    </location>
</feature>
<evidence type="ECO:0000313" key="3">
    <source>
        <dbReference type="Proteomes" id="UP001283361"/>
    </source>
</evidence>
<dbReference type="AlphaFoldDB" id="A0AAE0YDG8"/>
<evidence type="ECO:0000313" key="2">
    <source>
        <dbReference type="EMBL" id="KAK3741956.1"/>
    </source>
</evidence>
<feature type="compositionally biased region" description="Low complexity" evidence="1">
    <location>
        <begin position="25"/>
        <end position="39"/>
    </location>
</feature>
<dbReference type="EMBL" id="JAWDGP010006383">
    <property type="protein sequence ID" value="KAK3741956.1"/>
    <property type="molecule type" value="Genomic_DNA"/>
</dbReference>
<evidence type="ECO:0000256" key="1">
    <source>
        <dbReference type="SAM" id="MobiDB-lite"/>
    </source>
</evidence>
<name>A0AAE0YDG8_9GAST</name>
<reference evidence="2" key="1">
    <citation type="journal article" date="2023" name="G3 (Bethesda)">
        <title>A reference genome for the long-term kleptoplast-retaining sea slug Elysia crispata morphotype clarki.</title>
        <authorList>
            <person name="Eastman K.E."/>
            <person name="Pendleton A.L."/>
            <person name="Shaikh M.A."/>
            <person name="Suttiyut T."/>
            <person name="Ogas R."/>
            <person name="Tomko P."/>
            <person name="Gavelis G."/>
            <person name="Widhalm J.R."/>
            <person name="Wisecaver J.H."/>
        </authorList>
    </citation>
    <scope>NUCLEOTIDE SEQUENCE</scope>
    <source>
        <strain evidence="2">ECLA1</strain>
    </source>
</reference>
<gene>
    <name evidence="2" type="ORF">RRG08_024702</name>
</gene>
<protein>
    <submittedName>
        <fullName evidence="2">Uncharacterized protein</fullName>
    </submittedName>
</protein>
<keyword evidence="3" id="KW-1185">Reference proteome</keyword>
<dbReference type="Proteomes" id="UP001283361">
    <property type="component" value="Unassembled WGS sequence"/>
</dbReference>
<organism evidence="2 3">
    <name type="scientific">Elysia crispata</name>
    <name type="common">lettuce slug</name>
    <dbReference type="NCBI Taxonomy" id="231223"/>
    <lineage>
        <taxon>Eukaryota</taxon>
        <taxon>Metazoa</taxon>
        <taxon>Spiralia</taxon>
        <taxon>Lophotrochozoa</taxon>
        <taxon>Mollusca</taxon>
        <taxon>Gastropoda</taxon>
        <taxon>Heterobranchia</taxon>
        <taxon>Euthyneura</taxon>
        <taxon>Panpulmonata</taxon>
        <taxon>Sacoglossa</taxon>
        <taxon>Placobranchoidea</taxon>
        <taxon>Plakobranchidae</taxon>
        <taxon>Elysia</taxon>
    </lineage>
</organism>
<sequence>MIEKVKGETRKIEPLSTALLRTRETSSSSHGGQTTSSCGPARLSRLLYRTPSSRLEEAPRGHSWELFPLESLSSELAVWFSSPVKWNRRFPHRNE</sequence>
<proteinExistence type="predicted"/>